<organism evidence="2 3">
    <name type="scientific">Teichococcus globiformis</name>
    <dbReference type="NCBI Taxonomy" id="2307229"/>
    <lineage>
        <taxon>Bacteria</taxon>
        <taxon>Pseudomonadati</taxon>
        <taxon>Pseudomonadota</taxon>
        <taxon>Alphaproteobacteria</taxon>
        <taxon>Acetobacterales</taxon>
        <taxon>Roseomonadaceae</taxon>
        <taxon>Roseomonas</taxon>
    </lineage>
</organism>
<keyword evidence="3" id="KW-1185">Reference proteome</keyword>
<evidence type="ECO:0000313" key="3">
    <source>
        <dbReference type="Proteomes" id="UP001595593"/>
    </source>
</evidence>
<gene>
    <name evidence="2" type="ORF">ACFOD4_09295</name>
</gene>
<evidence type="ECO:0000313" key="2">
    <source>
        <dbReference type="EMBL" id="MFC3125256.1"/>
    </source>
</evidence>
<dbReference type="InterPro" id="IPR036844">
    <property type="entry name" value="Hint_dom_sf"/>
</dbReference>
<feature type="domain" description="Hedgehog/Intein (Hint)" evidence="1">
    <location>
        <begin position="190"/>
        <end position="325"/>
    </location>
</feature>
<name>A0ABV7G157_9PROT</name>
<dbReference type="RefSeq" id="WP_379595820.1">
    <property type="nucleotide sequence ID" value="NZ_JBHRTN010000008.1"/>
</dbReference>
<protein>
    <submittedName>
        <fullName evidence="2">Hint domain-containing protein</fullName>
    </submittedName>
</protein>
<sequence length="388" mass="40617">MAVVNVAAGATRNVTQDTNFADGIKLNGTLGFPSTLNVNGADVVTGNLANAGVLGANFVNISNGGSLTTNGLVGLSALSTTTYNLNGGSLNFGPQVDVGLLSATTINMGTGANSLNFGSLDVGVLSSLRINGFSQDDSINVEGATAAVYDARSGFIQFSNAAGLPVGVVNVGTGLPADKIVYTNGQMVYTCFATGTRLRTPGRPVAVEDLKVGDEVMTLRQGRTRVKWVGKRTVDPAKVRDTKKAFPIRITKGALGQNLPHRDLVVSPDHCLFFEDRLFTAALLVNGTSIVQEQPTGPFTYYHVEFEQHDVVFAEGVAAESYLDTGNRASLYGGGVVTFRSEAPKKWDDTCFPMTFGGPVLAKLRATIAERAVALGVAEAEAQMALAS</sequence>
<accession>A0ABV7G157</accession>
<dbReference type="Proteomes" id="UP001595593">
    <property type="component" value="Unassembled WGS sequence"/>
</dbReference>
<dbReference type="SUPFAM" id="SSF51294">
    <property type="entry name" value="Hedgehog/intein (Hint) domain"/>
    <property type="match status" value="1"/>
</dbReference>
<dbReference type="InterPro" id="IPR028992">
    <property type="entry name" value="Hedgehog/Intein_dom"/>
</dbReference>
<proteinExistence type="predicted"/>
<dbReference type="EMBL" id="JBHRTN010000008">
    <property type="protein sequence ID" value="MFC3125256.1"/>
    <property type="molecule type" value="Genomic_DNA"/>
</dbReference>
<dbReference type="Pfam" id="PF13403">
    <property type="entry name" value="Hint_2"/>
    <property type="match status" value="1"/>
</dbReference>
<evidence type="ECO:0000259" key="1">
    <source>
        <dbReference type="Pfam" id="PF13403"/>
    </source>
</evidence>
<reference evidence="3" key="1">
    <citation type="journal article" date="2019" name="Int. J. Syst. Evol. Microbiol.">
        <title>The Global Catalogue of Microorganisms (GCM) 10K type strain sequencing project: providing services to taxonomists for standard genome sequencing and annotation.</title>
        <authorList>
            <consortium name="The Broad Institute Genomics Platform"/>
            <consortium name="The Broad Institute Genome Sequencing Center for Infectious Disease"/>
            <person name="Wu L."/>
            <person name="Ma J."/>
        </authorList>
    </citation>
    <scope>NUCLEOTIDE SEQUENCE [LARGE SCALE GENOMIC DNA]</scope>
    <source>
        <strain evidence="3">KCTC 52094</strain>
    </source>
</reference>
<dbReference type="Gene3D" id="2.170.16.10">
    <property type="entry name" value="Hedgehog/Intein (Hint) domain"/>
    <property type="match status" value="1"/>
</dbReference>
<comment type="caution">
    <text evidence="2">The sequence shown here is derived from an EMBL/GenBank/DDBJ whole genome shotgun (WGS) entry which is preliminary data.</text>
</comment>